<keyword evidence="8" id="KW-0520">NAD</keyword>
<evidence type="ECO:0000313" key="11">
    <source>
        <dbReference type="Proteomes" id="UP001488838"/>
    </source>
</evidence>
<gene>
    <name evidence="10" type="ORF">U0070_006099</name>
</gene>
<comment type="caution">
    <text evidence="10">The sequence shown here is derived from an EMBL/GenBank/DDBJ whole genome shotgun (WGS) entry which is preliminary data.</text>
</comment>
<protein>
    <recommendedName>
        <fullName evidence="9">Alcohol dehydrogenase-like C-terminal domain-containing protein</fullName>
    </recommendedName>
</protein>
<dbReference type="FunFam" id="3.40.50.720:FF:000003">
    <property type="entry name" value="S-(hydroxymethyl)glutathione dehydrogenase"/>
    <property type="match status" value="1"/>
</dbReference>
<name>A0AAW0H4G9_MYOGA</name>
<evidence type="ECO:0000313" key="10">
    <source>
        <dbReference type="EMBL" id="KAK7797335.1"/>
    </source>
</evidence>
<dbReference type="InterPro" id="IPR013149">
    <property type="entry name" value="ADH-like_C"/>
</dbReference>
<evidence type="ECO:0000256" key="3">
    <source>
        <dbReference type="ARBA" id="ARBA00011738"/>
    </source>
</evidence>
<keyword evidence="7" id="KW-0560">Oxidoreductase</keyword>
<reference evidence="10 11" key="1">
    <citation type="journal article" date="2023" name="bioRxiv">
        <title>Conserved and derived expression patterns and positive selection on dental genes reveal complex evolutionary context of ever-growing rodent molars.</title>
        <authorList>
            <person name="Calamari Z.T."/>
            <person name="Song A."/>
            <person name="Cohen E."/>
            <person name="Akter M."/>
            <person name="Roy R.D."/>
            <person name="Hallikas O."/>
            <person name="Christensen M.M."/>
            <person name="Li P."/>
            <person name="Marangoni P."/>
            <person name="Jernvall J."/>
            <person name="Klein O.D."/>
        </authorList>
    </citation>
    <scope>NUCLEOTIDE SEQUENCE [LARGE SCALE GENOMIC DNA]</scope>
    <source>
        <strain evidence="10">V071</strain>
    </source>
</reference>
<comment type="subcellular location">
    <subcellularLocation>
        <location evidence="2">Cytoplasm</location>
    </subcellularLocation>
</comment>
<keyword evidence="4" id="KW-0963">Cytoplasm</keyword>
<evidence type="ECO:0000256" key="4">
    <source>
        <dbReference type="ARBA" id="ARBA00022490"/>
    </source>
</evidence>
<keyword evidence="11" id="KW-1185">Reference proteome</keyword>
<dbReference type="AlphaFoldDB" id="A0AAW0H4G9"/>
<sequence>MIMGCKVAVASRIIGIDINKDKFAKVKEFGASECINLQDFSKPIQEVIIETTNGGVDYSFECIGNVKVMRAAH</sequence>
<dbReference type="Proteomes" id="UP001488838">
    <property type="component" value="Unassembled WGS sequence"/>
</dbReference>
<evidence type="ECO:0000256" key="7">
    <source>
        <dbReference type="ARBA" id="ARBA00023002"/>
    </source>
</evidence>
<dbReference type="GO" id="GO:0051903">
    <property type="term" value="F:S-(hydroxymethyl)glutathione dehydrogenase [NAD(P)+] activity"/>
    <property type="evidence" value="ECO:0007669"/>
    <property type="project" value="TreeGrafter"/>
</dbReference>
<comment type="subunit">
    <text evidence="3">Homodimer.</text>
</comment>
<evidence type="ECO:0000256" key="2">
    <source>
        <dbReference type="ARBA" id="ARBA00004496"/>
    </source>
</evidence>
<evidence type="ECO:0000259" key="9">
    <source>
        <dbReference type="Pfam" id="PF00107"/>
    </source>
</evidence>
<dbReference type="Gene3D" id="3.40.50.720">
    <property type="entry name" value="NAD(P)-binding Rossmann-like Domain"/>
    <property type="match status" value="1"/>
</dbReference>
<evidence type="ECO:0000256" key="1">
    <source>
        <dbReference type="ARBA" id="ARBA00001947"/>
    </source>
</evidence>
<evidence type="ECO:0000256" key="8">
    <source>
        <dbReference type="ARBA" id="ARBA00023027"/>
    </source>
</evidence>
<dbReference type="InterPro" id="IPR036291">
    <property type="entry name" value="NAD(P)-bd_dom_sf"/>
</dbReference>
<proteinExistence type="predicted"/>
<dbReference type="GO" id="GO:0008270">
    <property type="term" value="F:zinc ion binding"/>
    <property type="evidence" value="ECO:0007669"/>
    <property type="project" value="TreeGrafter"/>
</dbReference>
<dbReference type="PANTHER" id="PTHR43880:SF4">
    <property type="entry name" value="ALCOHOL DEHYDROGENASE CLASS-3"/>
    <property type="match status" value="1"/>
</dbReference>
<dbReference type="Pfam" id="PF00107">
    <property type="entry name" value="ADH_zinc_N"/>
    <property type="match status" value="1"/>
</dbReference>
<accession>A0AAW0H4G9</accession>
<dbReference type="PANTHER" id="PTHR43880">
    <property type="entry name" value="ALCOHOL DEHYDROGENASE"/>
    <property type="match status" value="1"/>
</dbReference>
<feature type="domain" description="Alcohol dehydrogenase-like C-terminal" evidence="9">
    <location>
        <begin position="2"/>
        <end position="72"/>
    </location>
</feature>
<keyword evidence="5" id="KW-0479">Metal-binding</keyword>
<keyword evidence="6" id="KW-0862">Zinc</keyword>
<dbReference type="GO" id="GO:0005829">
    <property type="term" value="C:cytosol"/>
    <property type="evidence" value="ECO:0007669"/>
    <property type="project" value="TreeGrafter"/>
</dbReference>
<dbReference type="EMBL" id="JBBHLL010000855">
    <property type="protein sequence ID" value="KAK7797335.1"/>
    <property type="molecule type" value="Genomic_DNA"/>
</dbReference>
<dbReference type="SUPFAM" id="SSF51735">
    <property type="entry name" value="NAD(P)-binding Rossmann-fold domains"/>
    <property type="match status" value="1"/>
</dbReference>
<comment type="cofactor">
    <cofactor evidence="1">
        <name>Zn(2+)</name>
        <dbReference type="ChEBI" id="CHEBI:29105"/>
    </cofactor>
</comment>
<organism evidence="10 11">
    <name type="scientific">Myodes glareolus</name>
    <name type="common">Bank vole</name>
    <name type="synonym">Clethrionomys glareolus</name>
    <dbReference type="NCBI Taxonomy" id="447135"/>
    <lineage>
        <taxon>Eukaryota</taxon>
        <taxon>Metazoa</taxon>
        <taxon>Chordata</taxon>
        <taxon>Craniata</taxon>
        <taxon>Vertebrata</taxon>
        <taxon>Euteleostomi</taxon>
        <taxon>Mammalia</taxon>
        <taxon>Eutheria</taxon>
        <taxon>Euarchontoglires</taxon>
        <taxon>Glires</taxon>
        <taxon>Rodentia</taxon>
        <taxon>Myomorpha</taxon>
        <taxon>Muroidea</taxon>
        <taxon>Cricetidae</taxon>
        <taxon>Arvicolinae</taxon>
        <taxon>Myodes</taxon>
    </lineage>
</organism>
<evidence type="ECO:0000256" key="5">
    <source>
        <dbReference type="ARBA" id="ARBA00022723"/>
    </source>
</evidence>
<evidence type="ECO:0000256" key="6">
    <source>
        <dbReference type="ARBA" id="ARBA00022833"/>
    </source>
</evidence>
<dbReference type="GO" id="GO:0046294">
    <property type="term" value="P:formaldehyde catabolic process"/>
    <property type="evidence" value="ECO:0007669"/>
    <property type="project" value="TreeGrafter"/>
</dbReference>